<dbReference type="Proteomes" id="UP001311799">
    <property type="component" value="Unassembled WGS sequence"/>
</dbReference>
<feature type="domain" description="Spp2/MOS2 G-patch" evidence="3">
    <location>
        <begin position="149"/>
        <end position="193"/>
    </location>
</feature>
<reference evidence="4 5" key="1">
    <citation type="submission" date="2023-10" db="EMBL/GenBank/DDBJ databases">
        <title>Comparative genomics analysis reveals potential genetic determinants of host preference in Cryptosporidium xiaoi.</title>
        <authorList>
            <person name="Xiao L."/>
            <person name="Li J."/>
        </authorList>
    </citation>
    <scope>NUCLEOTIDE SEQUENCE [LARGE SCALE GENOMIC DNA]</scope>
    <source>
        <strain evidence="4 5">52996</strain>
    </source>
</reference>
<dbReference type="GO" id="GO:0005634">
    <property type="term" value="C:nucleus"/>
    <property type="evidence" value="ECO:0007669"/>
    <property type="project" value="UniProtKB-SubCell"/>
</dbReference>
<dbReference type="EMBL" id="JAWDEY010000011">
    <property type="protein sequence ID" value="KAK6589617.1"/>
    <property type="molecule type" value="Genomic_DNA"/>
</dbReference>
<proteinExistence type="predicted"/>
<dbReference type="Pfam" id="PF12656">
    <property type="entry name" value="G-patch_2"/>
    <property type="match status" value="1"/>
</dbReference>
<evidence type="ECO:0000259" key="3">
    <source>
        <dbReference type="Pfam" id="PF12656"/>
    </source>
</evidence>
<dbReference type="AlphaFoldDB" id="A0AAV9Y0B0"/>
<gene>
    <name evidence="4" type="ORF">RS030_116</name>
</gene>
<evidence type="ECO:0000313" key="5">
    <source>
        <dbReference type="Proteomes" id="UP001311799"/>
    </source>
</evidence>
<sequence length="203" mass="24000">MKEEKFSFSINNHKKQNNIRPCFSQQINYNKEEVSLRKNSDNEKYYFNHLNRKNEKKNNLSVFNEYDDDNRDKGTKVTMITSFSNAEELIRDERKSNTNEDDEYIIECKNSLNSENNDNKKSNIELLFKNRKRLNSPELLDNNNNGSNNKHNIPIEKFGLAMLKGMGYNPEIHNTKPKIYKKRNYNQSGLGANIQIKKLIKKR</sequence>
<evidence type="ECO:0000256" key="1">
    <source>
        <dbReference type="ARBA" id="ARBA00004123"/>
    </source>
</evidence>
<comment type="subcellular location">
    <subcellularLocation>
        <location evidence="1">Nucleus</location>
    </subcellularLocation>
</comment>
<dbReference type="InterPro" id="IPR026822">
    <property type="entry name" value="Spp2/MOS2_G-patch"/>
</dbReference>
<accession>A0AAV9Y0B0</accession>
<evidence type="ECO:0000256" key="2">
    <source>
        <dbReference type="ARBA" id="ARBA00023242"/>
    </source>
</evidence>
<evidence type="ECO:0000313" key="4">
    <source>
        <dbReference type="EMBL" id="KAK6589617.1"/>
    </source>
</evidence>
<comment type="caution">
    <text evidence="4">The sequence shown here is derived from an EMBL/GenBank/DDBJ whole genome shotgun (WGS) entry which is preliminary data.</text>
</comment>
<keyword evidence="2" id="KW-0539">Nucleus</keyword>
<organism evidence="4 5">
    <name type="scientific">Cryptosporidium xiaoi</name>
    <dbReference type="NCBI Taxonomy" id="659607"/>
    <lineage>
        <taxon>Eukaryota</taxon>
        <taxon>Sar</taxon>
        <taxon>Alveolata</taxon>
        <taxon>Apicomplexa</taxon>
        <taxon>Conoidasida</taxon>
        <taxon>Coccidia</taxon>
        <taxon>Eucoccidiorida</taxon>
        <taxon>Eimeriorina</taxon>
        <taxon>Cryptosporidiidae</taxon>
        <taxon>Cryptosporidium</taxon>
    </lineage>
</organism>
<protein>
    <recommendedName>
        <fullName evidence="3">Spp2/MOS2 G-patch domain-containing protein</fullName>
    </recommendedName>
</protein>
<keyword evidence="5" id="KW-1185">Reference proteome</keyword>
<name>A0AAV9Y0B0_9CRYT</name>